<dbReference type="PANTHER" id="PTHR32305">
    <property type="match status" value="1"/>
</dbReference>
<feature type="region of interest" description="Disordered" evidence="1">
    <location>
        <begin position="1"/>
        <end position="20"/>
    </location>
</feature>
<evidence type="ECO:0000313" key="2">
    <source>
        <dbReference type="EMBL" id="MEO1769335.1"/>
    </source>
</evidence>
<dbReference type="InterPro" id="IPR050708">
    <property type="entry name" value="T6SS_VgrG/RHS"/>
</dbReference>
<sequence>MTQDGELNSTNSYSVFGMPEEVDDTGNPYGSTGEAQGITGYNYLRARYYDSHTGTFLTQDSYEGEEDNPLSQNGYTYVENNPINYTDPTGHKKNIFQRAWSSVKKKASSAWNSTKKFVSNTWNSAKKFVGNVFNGAKNVVSKTLTGVQNFLSPAVVRNYGAGYSSSFGGYYPTAAGAPISYGHNSYAQQVAFQTSQRQQYVSSDYAKATGNKGIPKTKEGKNLFQNWNDSLRETIEKFCGVSKRYERQKHAKLNLPKMPTTKGEILRDYYWSTNSNVYVHTKTGIPSPEVVSLYNRLIAEESAPKKNPHLEFYTKMLQTGKHPVTGKAITEAERTNAKIMTWGIALQPIAGSVALSQLSNTSPKTDFGAENPVSGQDWNNYFKNKYGAADVKWKPNSLEDIISNPERLYGSTKNEIKSILGDGWTEASYGSAGNG</sequence>
<evidence type="ECO:0000256" key="1">
    <source>
        <dbReference type="SAM" id="MobiDB-lite"/>
    </source>
</evidence>
<reference evidence="2 3" key="1">
    <citation type="submission" date="2024-02" db="EMBL/GenBank/DDBJ databases">
        <title>The Genome Sequence of Enterococcus sp. DIV0159.</title>
        <authorList>
            <person name="Earl A."/>
            <person name="Manson A."/>
            <person name="Gilmore M."/>
            <person name="Sanders J."/>
            <person name="Shea T."/>
            <person name="Howe W."/>
            <person name="Livny J."/>
            <person name="Cuomo C."/>
            <person name="Neafsey D."/>
            <person name="Birren B."/>
        </authorList>
    </citation>
    <scope>NUCLEOTIDE SEQUENCE [LARGE SCALE GENOMIC DNA]</scope>
    <source>
        <strain evidence="2 3">665A</strain>
    </source>
</reference>
<organism evidence="2 3">
    <name type="scientific">Candidatus Enterococcus ferrettii</name>
    <dbReference type="NCBI Taxonomy" id="2815324"/>
    <lineage>
        <taxon>Bacteria</taxon>
        <taxon>Bacillati</taxon>
        <taxon>Bacillota</taxon>
        <taxon>Bacilli</taxon>
        <taxon>Lactobacillales</taxon>
        <taxon>Enterococcaceae</taxon>
        <taxon>Enterococcus</taxon>
    </lineage>
</organism>
<evidence type="ECO:0000313" key="3">
    <source>
        <dbReference type="Proteomes" id="UP000664357"/>
    </source>
</evidence>
<evidence type="ECO:0008006" key="4">
    <source>
        <dbReference type="Google" id="ProtNLM"/>
    </source>
</evidence>
<gene>
    <name evidence="2" type="ORF">JZO67_001286</name>
</gene>
<keyword evidence="3" id="KW-1185">Reference proteome</keyword>
<feature type="compositionally biased region" description="Polar residues" evidence="1">
    <location>
        <begin position="1"/>
        <end position="14"/>
    </location>
</feature>
<accession>A0ABV0EL15</accession>
<dbReference type="InterPro" id="IPR022385">
    <property type="entry name" value="Rhs_assc_core"/>
</dbReference>
<dbReference type="Gene3D" id="2.180.10.10">
    <property type="entry name" value="RHS repeat-associated core"/>
    <property type="match status" value="1"/>
</dbReference>
<proteinExistence type="predicted"/>
<comment type="caution">
    <text evidence="2">The sequence shown here is derived from an EMBL/GenBank/DDBJ whole genome shotgun (WGS) entry which is preliminary data.</text>
</comment>
<dbReference type="EMBL" id="JAFREL020000001">
    <property type="protein sequence ID" value="MEO1769335.1"/>
    <property type="molecule type" value="Genomic_DNA"/>
</dbReference>
<dbReference type="Gene3D" id="1.10.287.700">
    <property type="entry name" value="Helix hairpin bin"/>
    <property type="match status" value="1"/>
</dbReference>
<dbReference type="Proteomes" id="UP000664357">
    <property type="component" value="Unassembled WGS sequence"/>
</dbReference>
<protein>
    <recommendedName>
        <fullName evidence="4">RHS repeat-associated core domain-containing protein</fullName>
    </recommendedName>
</protein>
<dbReference type="PANTHER" id="PTHR32305:SF17">
    <property type="entry name" value="TRNA NUCLEASE WAPA"/>
    <property type="match status" value="1"/>
</dbReference>
<name>A0ABV0EL15_9ENTE</name>
<dbReference type="NCBIfam" id="TIGR03696">
    <property type="entry name" value="Rhs_assc_core"/>
    <property type="match status" value="1"/>
</dbReference>
<dbReference type="RefSeq" id="WP_207704862.1">
    <property type="nucleotide sequence ID" value="NZ_JAFREL020000001.1"/>
</dbReference>